<keyword evidence="1" id="KW-0539">Nucleus</keyword>
<evidence type="ECO:0000256" key="2">
    <source>
        <dbReference type="SAM" id="MobiDB-lite"/>
    </source>
</evidence>
<dbReference type="InterPro" id="IPR001138">
    <property type="entry name" value="Zn2Cys6_DnaBD"/>
</dbReference>
<reference evidence="4" key="1">
    <citation type="journal article" date="2021" name="IMA Fungus">
        <title>Genomic characterization of three marine fungi, including Emericellopsis atlantica sp. nov. with signatures of a generalist lifestyle and marine biomass degradation.</title>
        <authorList>
            <person name="Hagestad O.C."/>
            <person name="Hou L."/>
            <person name="Andersen J.H."/>
            <person name="Hansen E.H."/>
            <person name="Altermark B."/>
            <person name="Li C."/>
            <person name="Kuhnert E."/>
            <person name="Cox R.J."/>
            <person name="Crous P.W."/>
            <person name="Spatafora J.W."/>
            <person name="Lail K."/>
            <person name="Amirebrahimi M."/>
            <person name="Lipzen A."/>
            <person name="Pangilinan J."/>
            <person name="Andreopoulos W."/>
            <person name="Hayes R.D."/>
            <person name="Ng V."/>
            <person name="Grigoriev I.V."/>
            <person name="Jackson S.A."/>
            <person name="Sutton T.D.S."/>
            <person name="Dobson A.D.W."/>
            <person name="Rama T."/>
        </authorList>
    </citation>
    <scope>NUCLEOTIDE SEQUENCE</scope>
    <source>
        <strain evidence="4">TRa018bII</strain>
    </source>
</reference>
<evidence type="ECO:0000259" key="3">
    <source>
        <dbReference type="PROSITE" id="PS50048"/>
    </source>
</evidence>
<dbReference type="SUPFAM" id="SSF57701">
    <property type="entry name" value="Zn2/Cys6 DNA-binding domain"/>
    <property type="match status" value="1"/>
</dbReference>
<dbReference type="OrthoDB" id="4937900at2759"/>
<accession>A0A9P7YHV4</accession>
<name>A0A9P7YHV4_9HELO</name>
<evidence type="ECO:0000313" key="5">
    <source>
        <dbReference type="Proteomes" id="UP000824998"/>
    </source>
</evidence>
<feature type="compositionally biased region" description="Polar residues" evidence="2">
    <location>
        <begin position="41"/>
        <end position="58"/>
    </location>
</feature>
<dbReference type="CDD" id="cd00067">
    <property type="entry name" value="GAL4"/>
    <property type="match status" value="1"/>
</dbReference>
<dbReference type="Pfam" id="PF00172">
    <property type="entry name" value="Zn_clus"/>
    <property type="match status" value="1"/>
</dbReference>
<comment type="caution">
    <text evidence="4">The sequence shown here is derived from an EMBL/GenBank/DDBJ whole genome shotgun (WGS) entry which is preliminary data.</text>
</comment>
<dbReference type="Pfam" id="PF11951">
    <property type="entry name" value="Fungal_trans_2"/>
    <property type="match status" value="1"/>
</dbReference>
<dbReference type="Gene3D" id="4.10.240.10">
    <property type="entry name" value="Zn(2)-C6 fungal-type DNA-binding domain"/>
    <property type="match status" value="1"/>
</dbReference>
<feature type="domain" description="Zn(2)-C6 fungal-type" evidence="3">
    <location>
        <begin position="11"/>
        <end position="41"/>
    </location>
</feature>
<dbReference type="GO" id="GO:0001228">
    <property type="term" value="F:DNA-binding transcription activator activity, RNA polymerase II-specific"/>
    <property type="evidence" value="ECO:0007669"/>
    <property type="project" value="TreeGrafter"/>
</dbReference>
<organism evidence="4 5">
    <name type="scientific">Amylocarpus encephaloides</name>
    <dbReference type="NCBI Taxonomy" id="45428"/>
    <lineage>
        <taxon>Eukaryota</taxon>
        <taxon>Fungi</taxon>
        <taxon>Dikarya</taxon>
        <taxon>Ascomycota</taxon>
        <taxon>Pezizomycotina</taxon>
        <taxon>Leotiomycetes</taxon>
        <taxon>Helotiales</taxon>
        <taxon>Helotiales incertae sedis</taxon>
        <taxon>Amylocarpus</taxon>
    </lineage>
</organism>
<dbReference type="GO" id="GO:0008270">
    <property type="term" value="F:zinc ion binding"/>
    <property type="evidence" value="ECO:0007669"/>
    <property type="project" value="InterPro"/>
</dbReference>
<dbReference type="Proteomes" id="UP000824998">
    <property type="component" value="Unassembled WGS sequence"/>
</dbReference>
<dbReference type="InterPro" id="IPR021858">
    <property type="entry name" value="Fun_TF"/>
</dbReference>
<gene>
    <name evidence="4" type="ORF">BJ875DRAFT_442374</name>
</gene>
<dbReference type="PROSITE" id="PS50048">
    <property type="entry name" value="ZN2_CY6_FUNGAL_2"/>
    <property type="match status" value="1"/>
</dbReference>
<dbReference type="PANTHER" id="PTHR47784">
    <property type="entry name" value="STEROL UPTAKE CONTROL PROTEIN 2"/>
    <property type="match status" value="1"/>
</dbReference>
<dbReference type="InterPro" id="IPR036864">
    <property type="entry name" value="Zn2-C6_fun-type_DNA-bd_sf"/>
</dbReference>
<dbReference type="AlphaFoldDB" id="A0A9P7YHV4"/>
<sequence>MRRTHRKSRNGCAECKRRHMKCDENQPICAQCTISRRPCSYSTASTIPPQSPSLNYTPLTPGPSHAGEPPGVSSSYSPARQETFRPSVSSLDILVGNPSFPSTASGVHQDNHIHADPSDPFAVNMLHLRLMQQFSMETGRTFLLVPDDAEASTKIFLKAGLQHSFLMQEILAIAALHLGFSLPGKREYYHHQATGLQARALSIFNSTSLDVGPENCVAITLFSSLFAMHSLCDAVESCEKSSDKFLSACINSLDMHRGSRTITQHSWHLLLQTEIRPILHAEHLQTAFDQEHTTGGRTNACISWPAMVQSEYMDLLMKRNPEALVILTRYGVLLHCHRELWCIASAGEYLIKSIDRHLGSYWESWLVWPNEVIGTSLDYQS</sequence>
<protein>
    <submittedName>
        <fullName evidence="4">Zn(II)2Cys6 transcription factor</fullName>
    </submittedName>
</protein>
<dbReference type="SMART" id="SM00066">
    <property type="entry name" value="GAL4"/>
    <property type="match status" value="1"/>
</dbReference>
<proteinExistence type="predicted"/>
<feature type="region of interest" description="Disordered" evidence="2">
    <location>
        <begin position="41"/>
        <end position="79"/>
    </location>
</feature>
<dbReference type="InterPro" id="IPR053157">
    <property type="entry name" value="Sterol_Uptake_Regulator"/>
</dbReference>
<evidence type="ECO:0000256" key="1">
    <source>
        <dbReference type="ARBA" id="ARBA00023242"/>
    </source>
</evidence>
<dbReference type="PANTHER" id="PTHR47784:SF4">
    <property type="entry name" value="ZN(II)2CYS6 TRANSCRIPTION FACTOR (EUROFUNG)"/>
    <property type="match status" value="1"/>
</dbReference>
<evidence type="ECO:0000313" key="4">
    <source>
        <dbReference type="EMBL" id="KAG9233283.1"/>
    </source>
</evidence>
<keyword evidence="5" id="KW-1185">Reference proteome</keyword>
<dbReference type="PROSITE" id="PS00463">
    <property type="entry name" value="ZN2_CY6_FUNGAL_1"/>
    <property type="match status" value="1"/>
</dbReference>
<dbReference type="EMBL" id="MU251507">
    <property type="protein sequence ID" value="KAG9233283.1"/>
    <property type="molecule type" value="Genomic_DNA"/>
</dbReference>